<accession>B1G5M5</accession>
<sequence>MRRRAGCWSCARCRAIASEGDLAMPRARIIKAEFFRNEVLGHLPPIARLTFAGLWTLADREGRLQDRPGRIKVDLFPYDTVLTDEEVNGYLEIFDRCDLIVRYVVDDEPLIQIVKWRKHQRPHPREVKSDLPEPPENARQTRNENLGSSKANPRFAKGEQLQSGSSEISEFSGSSEISGSSGSSRSRFAGKTPSSSSRKKRANIDREVVAGVFAFWQKTMNSPRSKLDEKREKAIRDALAMGYTPHQLGQAIRGCSRTPHNMGDNDRHQPYNGIALILRDADHIDRFIRNDENPPAKVNTLVNGVAAHNEAAAAAYLARDGNSLAGDPMTIDMEH</sequence>
<evidence type="ECO:0000256" key="1">
    <source>
        <dbReference type="SAM" id="MobiDB-lite"/>
    </source>
</evidence>
<proteinExistence type="predicted"/>
<evidence type="ECO:0000313" key="2">
    <source>
        <dbReference type="EMBL" id="EDT08476.1"/>
    </source>
</evidence>
<organism evidence="2 3">
    <name type="scientific">Paraburkholderia graminis (strain ATCC 700544 / DSM 17151 / LMG 18924 / NCIMB 13744 / C4D1M)</name>
    <dbReference type="NCBI Taxonomy" id="396598"/>
    <lineage>
        <taxon>Bacteria</taxon>
        <taxon>Pseudomonadati</taxon>
        <taxon>Pseudomonadota</taxon>
        <taxon>Betaproteobacteria</taxon>
        <taxon>Burkholderiales</taxon>
        <taxon>Burkholderiaceae</taxon>
        <taxon>Paraburkholderia</taxon>
    </lineage>
</organism>
<dbReference type="Proteomes" id="UP000005045">
    <property type="component" value="Unassembled WGS sequence"/>
</dbReference>
<feature type="region of interest" description="Disordered" evidence="1">
    <location>
        <begin position="122"/>
        <end position="203"/>
    </location>
</feature>
<feature type="compositionally biased region" description="Low complexity" evidence="1">
    <location>
        <begin position="163"/>
        <end position="187"/>
    </location>
</feature>
<dbReference type="EMBL" id="ABLD01000017">
    <property type="protein sequence ID" value="EDT08476.1"/>
    <property type="molecule type" value="Genomic_DNA"/>
</dbReference>
<keyword evidence="3" id="KW-1185">Reference proteome</keyword>
<evidence type="ECO:0000313" key="3">
    <source>
        <dbReference type="Proteomes" id="UP000005045"/>
    </source>
</evidence>
<feature type="compositionally biased region" description="Polar residues" evidence="1">
    <location>
        <begin position="138"/>
        <end position="151"/>
    </location>
</feature>
<gene>
    <name evidence="2" type="ORF">BgramDRAFT_4629</name>
</gene>
<dbReference type="AlphaFoldDB" id="B1G5M5"/>
<comment type="caution">
    <text evidence="2">The sequence shown here is derived from an EMBL/GenBank/DDBJ whole genome shotgun (WGS) entry which is preliminary data.</text>
</comment>
<reference evidence="2 3" key="1">
    <citation type="submission" date="2008-03" db="EMBL/GenBank/DDBJ databases">
        <title>Sequencing of the draft genome and assembly of Burkholderia graminis C4D1M.</title>
        <authorList>
            <consortium name="US DOE Joint Genome Institute (JGI-PGF)"/>
            <person name="Copeland A."/>
            <person name="Lucas S."/>
            <person name="Lapidus A."/>
            <person name="Glavina del Rio T."/>
            <person name="Dalin E."/>
            <person name="Tice H."/>
            <person name="Bruce D."/>
            <person name="Goodwin L."/>
            <person name="Pitluck S."/>
            <person name="Larimer F."/>
            <person name="Land M.L."/>
            <person name="Hauser L."/>
            <person name="Tiedje J."/>
            <person name="Richardson P."/>
        </authorList>
    </citation>
    <scope>NUCLEOTIDE SEQUENCE [LARGE SCALE GENOMIC DNA]</scope>
    <source>
        <strain evidence="3">ATCC 700544 / DSM 17151 / LMG 18924 / NCIMB 13744 / C4D1M</strain>
    </source>
</reference>
<protein>
    <submittedName>
        <fullName evidence="2">Uncharacterized protein</fullName>
    </submittedName>
</protein>
<name>B1G5M5_PARG4</name>